<reference evidence="1 2" key="1">
    <citation type="submission" date="2019-12" db="EMBL/GenBank/DDBJ databases">
        <authorList>
            <person name="Alioto T."/>
            <person name="Alioto T."/>
            <person name="Gomez Garrido J."/>
        </authorList>
    </citation>
    <scope>NUCLEOTIDE SEQUENCE [LARGE SCALE GENOMIC DNA]</scope>
</reference>
<dbReference type="EMBL" id="CACTIH010002465">
    <property type="protein sequence ID" value="CAA2976551.1"/>
    <property type="molecule type" value="Genomic_DNA"/>
</dbReference>
<dbReference type="Proteomes" id="UP000594638">
    <property type="component" value="Unassembled WGS sequence"/>
</dbReference>
<keyword evidence="2" id="KW-1185">Reference proteome</keyword>
<dbReference type="Gramene" id="OE9A084469T1">
    <property type="protein sequence ID" value="OE9A084469C1"/>
    <property type="gene ID" value="OE9A084469"/>
</dbReference>
<name>A0A8S0RBV7_OLEEU</name>
<dbReference type="AlphaFoldDB" id="A0A8S0RBV7"/>
<gene>
    <name evidence="1" type="ORF">OLEA9_A084469</name>
</gene>
<comment type="caution">
    <text evidence="1">The sequence shown here is derived from an EMBL/GenBank/DDBJ whole genome shotgun (WGS) entry which is preliminary data.</text>
</comment>
<protein>
    <submittedName>
        <fullName evidence="1">Uncharacterized protein</fullName>
    </submittedName>
</protein>
<proteinExistence type="predicted"/>
<evidence type="ECO:0000313" key="2">
    <source>
        <dbReference type="Proteomes" id="UP000594638"/>
    </source>
</evidence>
<accession>A0A8S0RBV7</accession>
<organism evidence="1 2">
    <name type="scientific">Olea europaea subsp. europaea</name>
    <dbReference type="NCBI Taxonomy" id="158383"/>
    <lineage>
        <taxon>Eukaryota</taxon>
        <taxon>Viridiplantae</taxon>
        <taxon>Streptophyta</taxon>
        <taxon>Embryophyta</taxon>
        <taxon>Tracheophyta</taxon>
        <taxon>Spermatophyta</taxon>
        <taxon>Magnoliopsida</taxon>
        <taxon>eudicotyledons</taxon>
        <taxon>Gunneridae</taxon>
        <taxon>Pentapetalae</taxon>
        <taxon>asterids</taxon>
        <taxon>lamiids</taxon>
        <taxon>Lamiales</taxon>
        <taxon>Oleaceae</taxon>
        <taxon>Oleeae</taxon>
        <taxon>Olea</taxon>
    </lineage>
</organism>
<evidence type="ECO:0000313" key="1">
    <source>
        <dbReference type="EMBL" id="CAA2976551.1"/>
    </source>
</evidence>
<sequence length="161" mass="18094">MLDDEHRQQQQQQQRVAGGNARELILLNHQDELGNAASCTMFNHAKAAHTQPVRVHTLARFTCMFASSLCDTCPLPGKASPLRQMPETSPFAHCVWYSRGGYHFRADQQLVYTNWTGLLGQTLRVQGAHRERLLTNGRIREGNLMYCCTTGVSLFAYIGEA</sequence>